<dbReference type="GO" id="GO:0006457">
    <property type="term" value="P:protein folding"/>
    <property type="evidence" value="ECO:0007669"/>
    <property type="project" value="InterPro"/>
</dbReference>
<dbReference type="InterPro" id="IPR029000">
    <property type="entry name" value="Cyclophilin-like_dom_sf"/>
</dbReference>
<dbReference type="Gene3D" id="2.40.100.10">
    <property type="entry name" value="Cyclophilin-like"/>
    <property type="match status" value="1"/>
</dbReference>
<evidence type="ECO:0000256" key="3">
    <source>
        <dbReference type="ARBA" id="ARBA00023110"/>
    </source>
</evidence>
<evidence type="ECO:0000259" key="6">
    <source>
        <dbReference type="PROSITE" id="PS50072"/>
    </source>
</evidence>
<keyword evidence="3" id="KW-0697">Rotamase</keyword>
<dbReference type="AlphaFoldDB" id="A0A5N5QWU4"/>
<accession>A0A5N5QWU4</accession>
<feature type="compositionally biased region" description="Basic residues" evidence="5">
    <location>
        <begin position="186"/>
        <end position="196"/>
    </location>
</feature>
<evidence type="ECO:0000256" key="4">
    <source>
        <dbReference type="ARBA" id="ARBA00023235"/>
    </source>
</evidence>
<feature type="region of interest" description="Disordered" evidence="5">
    <location>
        <begin position="516"/>
        <end position="547"/>
    </location>
</feature>
<dbReference type="EMBL" id="SSOP01000002">
    <property type="protein sequence ID" value="KAB5596220.1"/>
    <property type="molecule type" value="Genomic_DNA"/>
</dbReference>
<proteinExistence type="predicted"/>
<evidence type="ECO:0000256" key="1">
    <source>
        <dbReference type="ARBA" id="ARBA00000971"/>
    </source>
</evidence>
<dbReference type="PANTHER" id="PTHR45625:SF4">
    <property type="entry name" value="PEPTIDYLPROLYL ISOMERASE DOMAIN AND WD REPEAT-CONTAINING PROTEIN 1"/>
    <property type="match status" value="1"/>
</dbReference>
<dbReference type="PROSITE" id="PS00170">
    <property type="entry name" value="CSA_PPIASE_1"/>
    <property type="match status" value="1"/>
</dbReference>
<name>A0A5N5QWU4_9AGAM</name>
<feature type="region of interest" description="Disordered" evidence="5">
    <location>
        <begin position="622"/>
        <end position="655"/>
    </location>
</feature>
<evidence type="ECO:0000256" key="2">
    <source>
        <dbReference type="ARBA" id="ARBA00013194"/>
    </source>
</evidence>
<feature type="compositionally biased region" description="Polar residues" evidence="5">
    <location>
        <begin position="777"/>
        <end position="787"/>
    </location>
</feature>
<evidence type="ECO:0000256" key="5">
    <source>
        <dbReference type="SAM" id="MobiDB-lite"/>
    </source>
</evidence>
<feature type="region of interest" description="Disordered" evidence="5">
    <location>
        <begin position="769"/>
        <end position="849"/>
    </location>
</feature>
<organism evidence="7 8">
    <name type="scientific">Ceratobasidium theobromae</name>
    <dbReference type="NCBI Taxonomy" id="1582974"/>
    <lineage>
        <taxon>Eukaryota</taxon>
        <taxon>Fungi</taxon>
        <taxon>Dikarya</taxon>
        <taxon>Basidiomycota</taxon>
        <taxon>Agaricomycotina</taxon>
        <taxon>Agaricomycetes</taxon>
        <taxon>Cantharellales</taxon>
        <taxon>Ceratobasidiaceae</taxon>
        <taxon>Ceratobasidium</taxon>
    </lineage>
</organism>
<comment type="caution">
    <text evidence="7">The sequence shown here is derived from an EMBL/GenBank/DDBJ whole genome shotgun (WGS) entry which is preliminary data.</text>
</comment>
<dbReference type="GO" id="GO:0003755">
    <property type="term" value="F:peptidyl-prolyl cis-trans isomerase activity"/>
    <property type="evidence" value="ECO:0007669"/>
    <property type="project" value="UniProtKB-KW"/>
</dbReference>
<feature type="region of interest" description="Disordered" evidence="5">
    <location>
        <begin position="124"/>
        <end position="307"/>
    </location>
</feature>
<reference evidence="7 8" key="1">
    <citation type="journal article" date="2019" name="Fungal Biol. Biotechnol.">
        <title>Draft genome sequence of fastidious pathogen Ceratobasidium theobromae, which causes vascular-streak dieback in Theobroma cacao.</title>
        <authorList>
            <person name="Ali S.S."/>
            <person name="Asman A."/>
            <person name="Shao J."/>
            <person name="Firmansyah A.P."/>
            <person name="Susilo A.W."/>
            <person name="Rosmana A."/>
            <person name="McMahon P."/>
            <person name="Junaid M."/>
            <person name="Guest D."/>
            <person name="Kheng T.Y."/>
            <person name="Meinhardt L.W."/>
            <person name="Bailey B.A."/>
        </authorList>
    </citation>
    <scope>NUCLEOTIDE SEQUENCE [LARGE SCALE GENOMIC DNA]</scope>
    <source>
        <strain evidence="7 8">CT2</strain>
    </source>
</reference>
<feature type="domain" description="PPIase cyclophilin-type" evidence="6">
    <location>
        <begin position="1"/>
        <end position="133"/>
    </location>
</feature>
<dbReference type="Proteomes" id="UP000383932">
    <property type="component" value="Unassembled WGS sequence"/>
</dbReference>
<keyword evidence="8" id="KW-1185">Reference proteome</keyword>
<dbReference type="GO" id="GO:0071013">
    <property type="term" value="C:catalytic step 2 spliceosome"/>
    <property type="evidence" value="ECO:0007669"/>
    <property type="project" value="TreeGrafter"/>
</dbReference>
<dbReference type="InterPro" id="IPR002130">
    <property type="entry name" value="Cyclophilin-type_PPIase_dom"/>
</dbReference>
<dbReference type="SUPFAM" id="SSF50891">
    <property type="entry name" value="Cyclophilin-like"/>
    <property type="match status" value="1"/>
</dbReference>
<dbReference type="OrthoDB" id="2505887at2759"/>
<evidence type="ECO:0000313" key="7">
    <source>
        <dbReference type="EMBL" id="KAB5596220.1"/>
    </source>
</evidence>
<keyword evidence="4" id="KW-0413">Isomerase</keyword>
<evidence type="ECO:0000313" key="8">
    <source>
        <dbReference type="Proteomes" id="UP000383932"/>
    </source>
</evidence>
<dbReference type="PANTHER" id="PTHR45625">
    <property type="entry name" value="PEPTIDYL-PROLYL CIS-TRANS ISOMERASE-RELATED"/>
    <property type="match status" value="1"/>
</dbReference>
<comment type="catalytic activity">
    <reaction evidence="1">
        <text>[protein]-peptidylproline (omega=180) = [protein]-peptidylproline (omega=0)</text>
        <dbReference type="Rhea" id="RHEA:16237"/>
        <dbReference type="Rhea" id="RHEA-COMP:10747"/>
        <dbReference type="Rhea" id="RHEA-COMP:10748"/>
        <dbReference type="ChEBI" id="CHEBI:83833"/>
        <dbReference type="ChEBI" id="CHEBI:83834"/>
        <dbReference type="EC" id="5.2.1.8"/>
    </reaction>
</comment>
<dbReference type="EC" id="5.2.1.8" evidence="2"/>
<feature type="compositionally biased region" description="Acidic residues" evidence="5">
    <location>
        <begin position="533"/>
        <end position="547"/>
    </location>
</feature>
<dbReference type="InterPro" id="IPR020892">
    <property type="entry name" value="Cyclophilin-type_PPIase_CS"/>
</dbReference>
<dbReference type="InterPro" id="IPR044666">
    <property type="entry name" value="Cyclophilin_A-like"/>
</dbReference>
<protein>
    <recommendedName>
        <fullName evidence="2">peptidylprolyl isomerase</fullName>
        <ecNumber evidence="2">5.2.1.8</ecNumber>
    </recommendedName>
</protein>
<feature type="compositionally biased region" description="Polar residues" evidence="5">
    <location>
        <begin position="627"/>
        <end position="638"/>
    </location>
</feature>
<dbReference type="PRINTS" id="PR00153">
    <property type="entry name" value="CSAPPISMRASE"/>
</dbReference>
<gene>
    <name evidence="7" type="ORF">CTheo_205</name>
</gene>
<sequence length="996" mass="109689">MSVTFQTTMGDITFELYRNEAPKRGYYNNVIFHRIIADFMAQGGDPTGTGRGGTSIYGQKFEDEITSELRFVGAGILAMANSGPNTNGSQFFITLAPAPFLDGKHTIFGRVSQGMRVVQRLGAVDTDSQDSTPPTLARSMVYGLGSDSDSDLTDLPPSPPSSPKSRSQLALSRHGSPTRLSSPPFKSHKPPLRPKRQPSVSQPHPPSSPKRRKRVPPPPVQQPDMAKRVFSRRGTKRPIFAQGDDSSDESQDEREIVKPKRRRKSHVASRAPETSQGTVKPQPKRVRPQAVPPRSATPPPRREQPMKKILPLELRPASFLAPKGTSFLTKALPIQPANGGAKPQPRADIWSYTDLSGLAWVRLDIQTGGISERIQPVSTEVDRGGCWWPAEITQNTPNELKLALCNLKTTLELTPPILDESNILTFRRPNSSSVRFPTFKASYTPCSTSTTESPLKPDTLQTTTVLATANGNLVLPTDPATLETTWKAALTRAFEIDTESNDGLEDIFLLFSQKSKSPRDEDGSTLASGDTVLDLEEDEGEKTDEGDVLENGTVVLCRYRTRYYPAKIVSYLPREGKRRHGRYQCSFADDSTRIAGRQEIMTTLDEGFVTCSLGSYERYVAHDHSSRPTQSRSCTTLRAPTPDPRASPSPECSTTQIDPSKYCALERMRDQLKPILPFLQGIIERTYAPAQGRQRQEENVLDRHAVFMQGGRARKNLAFSVYTGDLNEDDCEELMFEVSRWALRGERWARAEVQDQDGDGQLWKDQEGVEAKGGDQSGSNRTDTPNGSEKEHSEEIDGGPPQAESNGQRVDVKDVEAIGGNSSIDKGEEEKATTDAASGDSTEIEGEPEAKQVLVPATTSGTQLGAFHRLIQLQPPRPTGAADYEALTPEERMGYVSDVLYPEAAALLLSYRRGIRTQPGPLADPEAEYRLYLAGLEAAKNTASKEDWVDQILAIRQLRENAKRHGTSEEPAQVIVSGGTRSRPKYMPSKTSSMLK</sequence>
<dbReference type="PROSITE" id="PS50072">
    <property type="entry name" value="CSA_PPIASE_2"/>
    <property type="match status" value="1"/>
</dbReference>
<dbReference type="Pfam" id="PF00160">
    <property type="entry name" value="Pro_isomerase"/>
    <property type="match status" value="1"/>
</dbReference>